<name>A0A6A6HIX2_VIRVR</name>
<feature type="compositionally biased region" description="Low complexity" evidence="1">
    <location>
        <begin position="232"/>
        <end position="280"/>
    </location>
</feature>
<sequence>MDEASSTMERLDLDEAPYPPTVPEAPTDNMPRVHSPRPQQPRRSTEPPTVLLSSEGSVIGTLPLCQQRNRSPYSRSHLRSRSGNGNLSAPQMARARSLPSVTGHSSFSFISSPTLSPASPLRSPARMRSPNRPPPEESYPPSTGPNLFDIDPISEDSELDLTPRANYHDRSTQSSPLHATFPRIRRRPASPLSQTSPSNSYSFLGATTSSPTPTSTSFPSSPRLAPTRYNEPFPGSSVPSFSFSAPYSTSIPTSASSSSIASSVPSTPSSTRSRSPSISSLETIPDSPDAEAAALLADAEDRVRIAQLKAAADAADKKAALRRGSFNVDVAGRWGSPGAGGTSGLGGMNGRDKRKRWSVCGAERRGDLDLETIWED</sequence>
<reference evidence="2" key="1">
    <citation type="journal article" date="2020" name="Stud. Mycol.">
        <title>101 Dothideomycetes genomes: a test case for predicting lifestyles and emergence of pathogens.</title>
        <authorList>
            <person name="Haridas S."/>
            <person name="Albert R."/>
            <person name="Binder M."/>
            <person name="Bloem J."/>
            <person name="Labutti K."/>
            <person name="Salamov A."/>
            <person name="Andreopoulos B."/>
            <person name="Baker S."/>
            <person name="Barry K."/>
            <person name="Bills G."/>
            <person name="Bluhm B."/>
            <person name="Cannon C."/>
            <person name="Castanera R."/>
            <person name="Culley D."/>
            <person name="Daum C."/>
            <person name="Ezra D."/>
            <person name="Gonzalez J."/>
            <person name="Henrissat B."/>
            <person name="Kuo A."/>
            <person name="Liang C."/>
            <person name="Lipzen A."/>
            <person name="Lutzoni F."/>
            <person name="Magnuson J."/>
            <person name="Mondo S."/>
            <person name="Nolan M."/>
            <person name="Ohm R."/>
            <person name="Pangilinan J."/>
            <person name="Park H.-J."/>
            <person name="Ramirez L."/>
            <person name="Alfaro M."/>
            <person name="Sun H."/>
            <person name="Tritt A."/>
            <person name="Yoshinaga Y."/>
            <person name="Zwiers L.-H."/>
            <person name="Turgeon B."/>
            <person name="Goodwin S."/>
            <person name="Spatafora J."/>
            <person name="Crous P."/>
            <person name="Grigoriev I."/>
        </authorList>
    </citation>
    <scope>NUCLEOTIDE SEQUENCE</scope>
    <source>
        <strain evidence="2">Tuck. ex Michener</strain>
    </source>
</reference>
<feature type="compositionally biased region" description="Polar residues" evidence="1">
    <location>
        <begin position="191"/>
        <end position="206"/>
    </location>
</feature>
<feature type="compositionally biased region" description="Polar residues" evidence="1">
    <location>
        <begin position="64"/>
        <end position="74"/>
    </location>
</feature>
<evidence type="ECO:0000313" key="3">
    <source>
        <dbReference type="Proteomes" id="UP000800092"/>
    </source>
</evidence>
<feature type="region of interest" description="Disordered" evidence="1">
    <location>
        <begin position="331"/>
        <end position="357"/>
    </location>
</feature>
<dbReference type="Proteomes" id="UP000800092">
    <property type="component" value="Unassembled WGS sequence"/>
</dbReference>
<keyword evidence="3" id="KW-1185">Reference proteome</keyword>
<gene>
    <name evidence="2" type="ORF">EV356DRAFT_529550</name>
</gene>
<dbReference type="AlphaFoldDB" id="A0A6A6HIX2"/>
<organism evidence="2 3">
    <name type="scientific">Viridothelium virens</name>
    <name type="common">Speckled blister lichen</name>
    <name type="synonym">Trypethelium virens</name>
    <dbReference type="NCBI Taxonomy" id="1048519"/>
    <lineage>
        <taxon>Eukaryota</taxon>
        <taxon>Fungi</taxon>
        <taxon>Dikarya</taxon>
        <taxon>Ascomycota</taxon>
        <taxon>Pezizomycotina</taxon>
        <taxon>Dothideomycetes</taxon>
        <taxon>Dothideomycetes incertae sedis</taxon>
        <taxon>Trypetheliales</taxon>
        <taxon>Trypetheliaceae</taxon>
        <taxon>Viridothelium</taxon>
    </lineage>
</organism>
<accession>A0A6A6HIX2</accession>
<proteinExistence type="predicted"/>
<feature type="compositionally biased region" description="Low complexity" evidence="1">
    <location>
        <begin position="207"/>
        <end position="222"/>
    </location>
</feature>
<dbReference type="EMBL" id="ML991777">
    <property type="protein sequence ID" value="KAF2238056.1"/>
    <property type="molecule type" value="Genomic_DNA"/>
</dbReference>
<evidence type="ECO:0000313" key="2">
    <source>
        <dbReference type="EMBL" id="KAF2238056.1"/>
    </source>
</evidence>
<evidence type="ECO:0008006" key="4">
    <source>
        <dbReference type="Google" id="ProtNLM"/>
    </source>
</evidence>
<protein>
    <recommendedName>
        <fullName evidence="4">Basic proline-rich protein</fullName>
    </recommendedName>
</protein>
<evidence type="ECO:0000256" key="1">
    <source>
        <dbReference type="SAM" id="MobiDB-lite"/>
    </source>
</evidence>
<feature type="compositionally biased region" description="Gly residues" evidence="1">
    <location>
        <begin position="335"/>
        <end position="349"/>
    </location>
</feature>
<feature type="region of interest" description="Disordered" evidence="1">
    <location>
        <begin position="1"/>
        <end position="286"/>
    </location>
</feature>
<dbReference type="OrthoDB" id="5400063at2759"/>